<dbReference type="PROSITE" id="PS51257">
    <property type="entry name" value="PROKAR_LIPOPROTEIN"/>
    <property type="match status" value="1"/>
</dbReference>
<proteinExistence type="predicted"/>
<dbReference type="Proteomes" id="UP000095283">
    <property type="component" value="Unplaced"/>
</dbReference>
<sequence length="61" mass="6666">MHLDGKFGRLRAMKGRMTPSGQTALGCQKAPEAAQHLCAKRFRSVQNYSTSAPEGEMGKEL</sequence>
<dbReference type="WBParaSite" id="Hba_06938">
    <property type="protein sequence ID" value="Hba_06938"/>
    <property type="gene ID" value="Hba_06938"/>
</dbReference>
<accession>A0A1I7WPC4</accession>
<evidence type="ECO:0000256" key="1">
    <source>
        <dbReference type="SAM" id="MobiDB-lite"/>
    </source>
</evidence>
<evidence type="ECO:0000313" key="2">
    <source>
        <dbReference type="Proteomes" id="UP000095283"/>
    </source>
</evidence>
<keyword evidence="2" id="KW-1185">Reference proteome</keyword>
<evidence type="ECO:0000313" key="3">
    <source>
        <dbReference type="WBParaSite" id="Hba_06938"/>
    </source>
</evidence>
<reference evidence="3" key="1">
    <citation type="submission" date="2016-11" db="UniProtKB">
        <authorList>
            <consortium name="WormBaseParasite"/>
        </authorList>
    </citation>
    <scope>IDENTIFICATION</scope>
</reference>
<organism evidence="2 3">
    <name type="scientific">Heterorhabditis bacteriophora</name>
    <name type="common">Entomopathogenic nematode worm</name>
    <dbReference type="NCBI Taxonomy" id="37862"/>
    <lineage>
        <taxon>Eukaryota</taxon>
        <taxon>Metazoa</taxon>
        <taxon>Ecdysozoa</taxon>
        <taxon>Nematoda</taxon>
        <taxon>Chromadorea</taxon>
        <taxon>Rhabditida</taxon>
        <taxon>Rhabditina</taxon>
        <taxon>Rhabditomorpha</taxon>
        <taxon>Strongyloidea</taxon>
        <taxon>Heterorhabditidae</taxon>
        <taxon>Heterorhabditis</taxon>
    </lineage>
</organism>
<feature type="region of interest" description="Disordered" evidence="1">
    <location>
        <begin position="1"/>
        <end position="24"/>
    </location>
</feature>
<name>A0A1I7WPC4_HETBA</name>
<dbReference type="AlphaFoldDB" id="A0A1I7WPC4"/>
<protein>
    <submittedName>
        <fullName evidence="3">Uncharacterized protein</fullName>
    </submittedName>
</protein>